<dbReference type="GO" id="GO:0009432">
    <property type="term" value="P:SOS response"/>
    <property type="evidence" value="ECO:0007669"/>
    <property type="project" value="TreeGrafter"/>
</dbReference>
<dbReference type="PANTHER" id="PTHR11059:SF0">
    <property type="entry name" value="DNA REPAIR PROTEIN RECN"/>
    <property type="match status" value="1"/>
</dbReference>
<evidence type="ECO:0000256" key="6">
    <source>
        <dbReference type="ARBA" id="ARBA00022840"/>
    </source>
</evidence>
<dbReference type="InterPro" id="IPR004604">
    <property type="entry name" value="DNA_recomb/repair_RecN"/>
</dbReference>
<evidence type="ECO:0000256" key="8">
    <source>
        <dbReference type="ARBA" id="ARBA00033408"/>
    </source>
</evidence>
<comment type="similarity">
    <text evidence="2 9">Belongs to the RecN family.</text>
</comment>
<dbReference type="GO" id="GO:0043590">
    <property type="term" value="C:bacterial nucleoid"/>
    <property type="evidence" value="ECO:0007669"/>
    <property type="project" value="TreeGrafter"/>
</dbReference>
<evidence type="ECO:0000259" key="12">
    <source>
        <dbReference type="Pfam" id="PF02463"/>
    </source>
</evidence>
<dbReference type="RefSeq" id="WP_279524416.1">
    <property type="nucleotide sequence ID" value="NZ_JARVII010000012.1"/>
</dbReference>
<feature type="compositionally biased region" description="Low complexity" evidence="11">
    <location>
        <begin position="555"/>
        <end position="571"/>
    </location>
</feature>
<dbReference type="GO" id="GO:0006310">
    <property type="term" value="P:DNA recombination"/>
    <property type="evidence" value="ECO:0007669"/>
    <property type="project" value="InterPro"/>
</dbReference>
<feature type="domain" description="RecF/RecN/SMC N-terminal" evidence="12">
    <location>
        <begin position="3"/>
        <end position="509"/>
    </location>
</feature>
<keyword evidence="4" id="KW-0547">Nucleotide-binding</keyword>
<keyword evidence="14" id="KW-1185">Reference proteome</keyword>
<evidence type="ECO:0000256" key="5">
    <source>
        <dbReference type="ARBA" id="ARBA00022763"/>
    </source>
</evidence>
<dbReference type="NCBIfam" id="TIGR00634">
    <property type="entry name" value="recN"/>
    <property type="match status" value="1"/>
</dbReference>
<sequence>MALRHLSLRDFVIVKQLELDFSAGFTALTGETGAGKSILLDAVQLALGARADALSVREGASRCEVAAEFDTPAPLAAWLQEAGFEPEATLLLRRTVDAGGKSRAWINGSAATAAQLREAAAWLVDIHGQHAWQSLTRPAATRALLDAYARLDTAPLAAAWHAWRAAARQLDEARAAQETLAQERERLQWQIGELEKLAPGEGEWAELNQRHERLAHAQALIDAAQTAREALQGDSDSGGSNALAALEQAQAALQAQSHIEPDFAPLAELLEAAIAQAGDVAHSLSGWLARAETDPEALREVDERLSQWLSLARRWRRTPEELPATLAAWQAELARLDSAADLAALQARAEAARAAWLQEARRASAARAAAAPRLAEAVTQAMQRLGMPGGRFVIELPPLAPEEAAAHGLENVAFLVAAHAGVSPRPLEKVASGGELSRLALAIAVTTSRLGSVPTLVFDEVDSGVGGAVAVTVGQLLRQLGADRQVLCVTHLAQVAACAHQQLVVSKQSSAEGASSRVQAAEGDARDAEIARMLGGDPQSAATLAHAREMLAAGQAPAAAEFAAPEAGGARKTARARKGRAEGGAADRVADDAA</sequence>
<dbReference type="InterPro" id="IPR027417">
    <property type="entry name" value="P-loop_NTPase"/>
</dbReference>
<evidence type="ECO:0000256" key="3">
    <source>
        <dbReference type="ARBA" id="ARBA00021315"/>
    </source>
</evidence>
<feature type="coiled-coil region" evidence="10">
    <location>
        <begin position="166"/>
        <end position="234"/>
    </location>
</feature>
<dbReference type="FunFam" id="3.40.50.300:FF:000319">
    <property type="entry name" value="DNA repair protein RecN"/>
    <property type="match status" value="1"/>
</dbReference>
<dbReference type="CDD" id="cd03241">
    <property type="entry name" value="ABC_RecN"/>
    <property type="match status" value="2"/>
</dbReference>
<dbReference type="PANTHER" id="PTHR11059">
    <property type="entry name" value="DNA REPAIR PROTEIN RECN"/>
    <property type="match status" value="1"/>
</dbReference>
<keyword evidence="10" id="KW-0175">Coiled coil</keyword>
<gene>
    <name evidence="13" type="primary">recN</name>
    <name evidence="13" type="ORF">QB898_07340</name>
</gene>
<dbReference type="Pfam" id="PF02463">
    <property type="entry name" value="SMC_N"/>
    <property type="match status" value="1"/>
</dbReference>
<dbReference type="GO" id="GO:0006281">
    <property type="term" value="P:DNA repair"/>
    <property type="evidence" value="ECO:0007669"/>
    <property type="project" value="UniProtKB-KW"/>
</dbReference>
<evidence type="ECO:0000313" key="14">
    <source>
        <dbReference type="Proteomes" id="UP001237156"/>
    </source>
</evidence>
<evidence type="ECO:0000313" key="13">
    <source>
        <dbReference type="EMBL" id="MDG9699523.1"/>
    </source>
</evidence>
<name>A0AAW6RGN0_9BURK</name>
<organism evidence="13 14">
    <name type="scientific">Ottowia cancrivicina</name>
    <dbReference type="NCBI Taxonomy" id="3040346"/>
    <lineage>
        <taxon>Bacteria</taxon>
        <taxon>Pseudomonadati</taxon>
        <taxon>Pseudomonadota</taxon>
        <taxon>Betaproteobacteria</taxon>
        <taxon>Burkholderiales</taxon>
        <taxon>Comamonadaceae</taxon>
        <taxon>Ottowia</taxon>
    </lineage>
</organism>
<comment type="caution">
    <text evidence="13">The sequence shown here is derived from an EMBL/GenBank/DDBJ whole genome shotgun (WGS) entry which is preliminary data.</text>
</comment>
<reference evidence="13 14" key="1">
    <citation type="submission" date="2023-04" db="EMBL/GenBank/DDBJ databases">
        <title>Ottowia paracancer sp. nov., isolated from human stomach.</title>
        <authorList>
            <person name="Song Y."/>
        </authorList>
    </citation>
    <scope>NUCLEOTIDE SEQUENCE [LARGE SCALE GENOMIC DNA]</scope>
    <source>
        <strain evidence="13 14">10c7w1</strain>
    </source>
</reference>
<dbReference type="AlphaFoldDB" id="A0AAW6RGN0"/>
<evidence type="ECO:0000256" key="4">
    <source>
        <dbReference type="ARBA" id="ARBA00022741"/>
    </source>
</evidence>
<evidence type="ECO:0000256" key="10">
    <source>
        <dbReference type="SAM" id="Coils"/>
    </source>
</evidence>
<dbReference type="SUPFAM" id="SSF52540">
    <property type="entry name" value="P-loop containing nucleoside triphosphate hydrolases"/>
    <property type="match status" value="1"/>
</dbReference>
<evidence type="ECO:0000256" key="1">
    <source>
        <dbReference type="ARBA" id="ARBA00003618"/>
    </source>
</evidence>
<keyword evidence="5 9" id="KW-0227">DNA damage</keyword>
<dbReference type="Gene3D" id="3.40.50.300">
    <property type="entry name" value="P-loop containing nucleotide triphosphate hydrolases"/>
    <property type="match status" value="2"/>
</dbReference>
<evidence type="ECO:0000256" key="2">
    <source>
        <dbReference type="ARBA" id="ARBA00009441"/>
    </source>
</evidence>
<accession>A0AAW6RGN0</accession>
<protein>
    <recommendedName>
        <fullName evidence="3 9">DNA repair protein RecN</fullName>
    </recommendedName>
    <alternativeName>
        <fullName evidence="8 9">Recombination protein N</fullName>
    </alternativeName>
</protein>
<evidence type="ECO:0000256" key="9">
    <source>
        <dbReference type="PIRNR" id="PIRNR003128"/>
    </source>
</evidence>
<keyword evidence="7 9" id="KW-0234">DNA repair</keyword>
<keyword evidence="6" id="KW-0067">ATP-binding</keyword>
<evidence type="ECO:0000256" key="11">
    <source>
        <dbReference type="SAM" id="MobiDB-lite"/>
    </source>
</evidence>
<dbReference type="Proteomes" id="UP001237156">
    <property type="component" value="Unassembled WGS sequence"/>
</dbReference>
<dbReference type="PIRSF" id="PIRSF003128">
    <property type="entry name" value="RecN"/>
    <property type="match status" value="1"/>
</dbReference>
<dbReference type="EMBL" id="JARVII010000012">
    <property type="protein sequence ID" value="MDG9699523.1"/>
    <property type="molecule type" value="Genomic_DNA"/>
</dbReference>
<comment type="function">
    <text evidence="1 9">May be involved in recombinational repair of damaged DNA.</text>
</comment>
<dbReference type="NCBIfam" id="NF008121">
    <property type="entry name" value="PRK10869.1"/>
    <property type="match status" value="1"/>
</dbReference>
<dbReference type="GO" id="GO:0005524">
    <property type="term" value="F:ATP binding"/>
    <property type="evidence" value="ECO:0007669"/>
    <property type="project" value="UniProtKB-KW"/>
</dbReference>
<dbReference type="InterPro" id="IPR003395">
    <property type="entry name" value="RecF/RecN/SMC_N"/>
</dbReference>
<evidence type="ECO:0000256" key="7">
    <source>
        <dbReference type="ARBA" id="ARBA00023204"/>
    </source>
</evidence>
<proteinExistence type="inferred from homology"/>
<feature type="region of interest" description="Disordered" evidence="11">
    <location>
        <begin position="555"/>
        <end position="594"/>
    </location>
</feature>